<organism evidence="1 2">
    <name type="scientific">Lapidilactobacillus gannanensis</name>
    <dbReference type="NCBI Taxonomy" id="2486002"/>
    <lineage>
        <taxon>Bacteria</taxon>
        <taxon>Bacillati</taxon>
        <taxon>Bacillota</taxon>
        <taxon>Bacilli</taxon>
        <taxon>Lactobacillales</taxon>
        <taxon>Lactobacillaceae</taxon>
        <taxon>Lapidilactobacillus</taxon>
    </lineage>
</organism>
<comment type="caution">
    <text evidence="1">The sequence shown here is derived from an EMBL/GenBank/DDBJ whole genome shotgun (WGS) entry which is preliminary data.</text>
</comment>
<accession>A0ABW4BMN1</accession>
<keyword evidence="2" id="KW-1185">Reference proteome</keyword>
<evidence type="ECO:0000313" key="2">
    <source>
        <dbReference type="Proteomes" id="UP001597191"/>
    </source>
</evidence>
<gene>
    <name evidence="1" type="ORF">ACFQ4R_02635</name>
</gene>
<dbReference type="EMBL" id="JBHTOH010000016">
    <property type="protein sequence ID" value="MFD1410523.1"/>
    <property type="molecule type" value="Genomic_DNA"/>
</dbReference>
<dbReference type="RefSeq" id="WP_125647696.1">
    <property type="nucleotide sequence ID" value="NZ_JBHTOH010000016.1"/>
</dbReference>
<protein>
    <recommendedName>
        <fullName evidence="3">Globin family profile domain-containing protein</fullName>
    </recommendedName>
</protein>
<evidence type="ECO:0008006" key="3">
    <source>
        <dbReference type="Google" id="ProtNLM"/>
    </source>
</evidence>
<reference evidence="2" key="1">
    <citation type="journal article" date="2019" name="Int. J. Syst. Evol. Microbiol.">
        <title>The Global Catalogue of Microorganisms (GCM) 10K type strain sequencing project: providing services to taxonomists for standard genome sequencing and annotation.</title>
        <authorList>
            <consortium name="The Broad Institute Genomics Platform"/>
            <consortium name="The Broad Institute Genome Sequencing Center for Infectious Disease"/>
            <person name="Wu L."/>
            <person name="Ma J."/>
        </authorList>
    </citation>
    <scope>NUCLEOTIDE SEQUENCE [LARGE SCALE GENOMIC DNA]</scope>
    <source>
        <strain evidence="2">CCM 8937</strain>
    </source>
</reference>
<sequence>MTDTTSSEQIVSDEVGRAFLAFYLDIFKSNEMDLLTIFDVKNQIPEVNHFLTLAPHTKKEDVLQELLENRHPELTDILKNIMAKYPDVATMKTPAAWHNWYTETLDQVAQRTSRD</sequence>
<evidence type="ECO:0000313" key="1">
    <source>
        <dbReference type="EMBL" id="MFD1410523.1"/>
    </source>
</evidence>
<proteinExistence type="predicted"/>
<dbReference type="Proteomes" id="UP001597191">
    <property type="component" value="Unassembled WGS sequence"/>
</dbReference>
<name>A0ABW4BMN1_9LACO</name>